<dbReference type="InterPro" id="IPR011990">
    <property type="entry name" value="TPR-like_helical_dom_sf"/>
</dbReference>
<dbReference type="Pfam" id="PF24883">
    <property type="entry name" value="NPHP3_N"/>
    <property type="match status" value="1"/>
</dbReference>
<dbReference type="Gene3D" id="1.25.40.10">
    <property type="entry name" value="Tetratricopeptide repeat domain"/>
    <property type="match status" value="1"/>
</dbReference>
<evidence type="ECO:0008006" key="6">
    <source>
        <dbReference type="Google" id="ProtNLM"/>
    </source>
</evidence>
<evidence type="ECO:0000256" key="1">
    <source>
        <dbReference type="ARBA" id="ARBA00022737"/>
    </source>
</evidence>
<feature type="domain" description="Nephrocystin 3-like N-terminal" evidence="3">
    <location>
        <begin position="305"/>
        <end position="478"/>
    </location>
</feature>
<dbReference type="PANTHER" id="PTHR10039:SF17">
    <property type="entry name" value="FUNGAL STAND N-TERMINAL GOODBYE DOMAIN-CONTAINING PROTEIN-RELATED"/>
    <property type="match status" value="1"/>
</dbReference>
<dbReference type="InterPro" id="IPR027417">
    <property type="entry name" value="P-loop_NTPase"/>
</dbReference>
<accession>A0A421CZR6</accession>
<reference evidence="4 5" key="1">
    <citation type="submission" date="2018-08" db="EMBL/GenBank/DDBJ databases">
        <title>Draft genome sequences of two Aspergillus turcosus clinical strains isolated from bronchoalveolar lavage fluid: one azole-susceptible and the other azole-resistant.</title>
        <authorList>
            <person name="Parent-Michaud M."/>
            <person name="Dufresne P.J."/>
            <person name="Fournier E."/>
            <person name="Martineau C."/>
            <person name="Moreira S."/>
            <person name="Perkins V."/>
            <person name="De Repentigny L."/>
            <person name="Dufresne S.F."/>
        </authorList>
    </citation>
    <scope>NUCLEOTIDE SEQUENCE [LARGE SCALE GENOMIC DNA]</scope>
    <source>
        <strain evidence="4">HMR AF 1038</strain>
    </source>
</reference>
<protein>
    <recommendedName>
        <fullName evidence="6">Fungal STAND N-terminal Goodbye domain-containing protein</fullName>
    </recommendedName>
</protein>
<evidence type="ECO:0000259" key="2">
    <source>
        <dbReference type="Pfam" id="PF17109"/>
    </source>
</evidence>
<sequence>MDGGASATVTTIWEQAKAQYKLATGEDLDNPAVPHPATTDDLLASLDKENKNFKAFREKRSKIFSVLAAVCRPIELISTIGSSLSAVFPPAASLGALRILLTAADGVSASYDAILDLLSTLKDFLVRLKIYTQETLEPHLQGKFAEILAILLQVFGRSTKLIKTGTLGRVLQFTKNVLLGRDEKLQGLVGQLEKLCQGEQRLVAAETLTEVKRTGHTVEGIDMTLGETKTIVQDTNTRMNQVSSDMENLTVGQQKFHAEFRLEMENMTTFLGSRNRGLERIKEILQPSVYPQDMYQSIAKRRVPGTGDWVRSEQLFQAWMEKSQGPVLRISGNPGSGKSFVAQNIISLMLELHPQGLSQPSPTSVGYFFFRDTNPETRKAHRALKDLAFQIYENDPGYRKYVDSCCHSADNIATISSAWRTLFLGYNSSPDRDPDTNIFLVFDGVDEAFQEDQRLLFEMLSYLIHSQQSCIHVLLIGRPEIFDDLVEALEQGVPTIHVDWRKNAGDIASYVQKCFQKSRILSNLSKSHRLEIERILMEKSQGMFLWVDLMLRELTKKSRASSMLESLRKAPKGLNEMLEHVLETFSESLDEDAAYILNMMLAWVACAERPLTISDFEEILNLESLGDDGVLGEQSDDMIIDLETTLRTQYASLFLLHREDGLTTADLEVGDGTLGSDKQPGFHSNARTTLVVFCHASIGDYLRNPEHPKVRSREDSVEIGVDIIRARVNALKICMRAICGIEYRYEISWIRDYALFGWSNHLRQVVDCLHSVNPKEMAEIGRLLCKILMEPNVEMFENGTRPDMAIEFICNKTMELIVTIFAAWTYANDIDDDETQVWVQSCVATPAQTFALLGRQAARRWLVEPWLPGRSMDCMRAVWTVLVLLEGGSIQDMPKSPSEETVLKAARWAQLEEDARWHHRVGACLNTLDYHAAASKHMETAFELQPDLWVAREYLALCYRELGKTDLAIQLQKECEMRYAQLLAETKVLGETADLESITSDLARVRDELAMTYIEQGDRVNALYWIRKCVDVKSYVETCSAVEVALRLLISSPDTAYSEIMQLVKSMDVMVEDWNLESHTYLNQCLLNQWIPRRCFLACAVAAQATGELPWLESKLKDEISREKTRQSEVSAMCLEELLAHLYDRFLGEEDKAIRIWRRITALPRVTLSRHNVLTKCKNLVASAYASRLFSNALRKTTEETQEENLHELEKLCKDMADSPSDSDDILGNPAAMYMGVWHQVHGRDEHARIYFKPYVKQALLLLDDDDTANAMRAYYVLGHILVKAGEDLNAIAALQLAHNDFTLRDGRSASPAERLASPWPLLDDGGVWYCNGCIRTWGNYTDCNVCRYCDADLCDRCLDALRSGQAIRHACHPSHAWLHIPAPTAIPDQGQIIRDGQVLSIDEFKTMLETAWI</sequence>
<dbReference type="PANTHER" id="PTHR10039">
    <property type="entry name" value="AMELOGENIN"/>
    <property type="match status" value="1"/>
</dbReference>
<dbReference type="SUPFAM" id="SSF52540">
    <property type="entry name" value="P-loop containing nucleoside triphosphate hydrolases"/>
    <property type="match status" value="1"/>
</dbReference>
<dbReference type="Pfam" id="PF17109">
    <property type="entry name" value="Goodbye"/>
    <property type="match status" value="1"/>
</dbReference>
<feature type="domain" description="Fungal STAND N-terminal Goodbye" evidence="2">
    <location>
        <begin position="13"/>
        <end position="131"/>
    </location>
</feature>
<organism evidence="4 5">
    <name type="scientific">Aspergillus turcosus</name>
    <dbReference type="NCBI Taxonomy" id="1245748"/>
    <lineage>
        <taxon>Eukaryota</taxon>
        <taxon>Fungi</taxon>
        <taxon>Dikarya</taxon>
        <taxon>Ascomycota</taxon>
        <taxon>Pezizomycotina</taxon>
        <taxon>Eurotiomycetes</taxon>
        <taxon>Eurotiomycetidae</taxon>
        <taxon>Eurotiales</taxon>
        <taxon>Aspergillaceae</taxon>
        <taxon>Aspergillus</taxon>
        <taxon>Aspergillus subgen. Fumigati</taxon>
    </lineage>
</organism>
<dbReference type="OrthoDB" id="448455at2759"/>
<keyword evidence="1" id="KW-0677">Repeat</keyword>
<dbReference type="InterPro" id="IPR031350">
    <property type="entry name" value="Goodbye_dom"/>
</dbReference>
<evidence type="ECO:0000313" key="4">
    <source>
        <dbReference type="EMBL" id="RLL95369.1"/>
    </source>
</evidence>
<evidence type="ECO:0000313" key="5">
    <source>
        <dbReference type="Proteomes" id="UP000215289"/>
    </source>
</evidence>
<name>A0A421CZR6_9EURO</name>
<dbReference type="EMBL" id="NIDN02000156">
    <property type="protein sequence ID" value="RLL95369.1"/>
    <property type="molecule type" value="Genomic_DNA"/>
</dbReference>
<keyword evidence="5" id="KW-1185">Reference proteome</keyword>
<evidence type="ECO:0000259" key="3">
    <source>
        <dbReference type="Pfam" id="PF24883"/>
    </source>
</evidence>
<dbReference type="Proteomes" id="UP000215289">
    <property type="component" value="Unassembled WGS sequence"/>
</dbReference>
<gene>
    <name evidence="4" type="ORF">CFD26_105455</name>
</gene>
<dbReference type="SUPFAM" id="SSF48452">
    <property type="entry name" value="TPR-like"/>
    <property type="match status" value="1"/>
</dbReference>
<dbReference type="Gene3D" id="3.40.50.300">
    <property type="entry name" value="P-loop containing nucleotide triphosphate hydrolases"/>
    <property type="match status" value="1"/>
</dbReference>
<comment type="caution">
    <text evidence="4">The sequence shown here is derived from an EMBL/GenBank/DDBJ whole genome shotgun (WGS) entry which is preliminary data.</text>
</comment>
<proteinExistence type="predicted"/>
<dbReference type="InterPro" id="IPR056884">
    <property type="entry name" value="NPHP3-like_N"/>
</dbReference>